<sequence length="141" mass="15328">MFNHILAPVDLAHLDRLKRALEVTGDLARHYGVPVTYVGVTTPQPGPVAHSPEEFTAKLADFASGEAAKYGHDARSKAMISHDPAIDLDHVLHEARQEIGADLVLMGSHMPALRDYLWPSHGGKLALHGHSSVFLVREDDG</sequence>
<keyword evidence="3" id="KW-1185">Reference proteome</keyword>
<comment type="caution">
    <text evidence="2">The sequence shown here is derived from an EMBL/GenBank/DDBJ whole genome shotgun (WGS) entry which is preliminary data.</text>
</comment>
<proteinExistence type="predicted"/>
<evidence type="ECO:0000313" key="3">
    <source>
        <dbReference type="Proteomes" id="UP000295733"/>
    </source>
</evidence>
<reference evidence="2 3" key="1">
    <citation type="submission" date="2019-03" db="EMBL/GenBank/DDBJ databases">
        <title>Genomic Encyclopedia of Type Strains, Phase IV (KMG-IV): sequencing the most valuable type-strain genomes for metagenomic binning, comparative biology and taxonomic classification.</title>
        <authorList>
            <person name="Goeker M."/>
        </authorList>
    </citation>
    <scope>NUCLEOTIDE SEQUENCE [LARGE SCALE GENOMIC DNA]</scope>
    <source>
        <strain evidence="2 3">DSM 2781</strain>
    </source>
</reference>
<dbReference type="Gene3D" id="3.40.50.620">
    <property type="entry name" value="HUPs"/>
    <property type="match status" value="1"/>
</dbReference>
<dbReference type="Proteomes" id="UP000295733">
    <property type="component" value="Unassembled WGS sequence"/>
</dbReference>
<evidence type="ECO:0000313" key="2">
    <source>
        <dbReference type="EMBL" id="TCP23204.1"/>
    </source>
</evidence>
<organism evidence="2 3">
    <name type="scientific">Rhodovulum adriaticum</name>
    <name type="common">Rhodopseudomonas adriatica</name>
    <dbReference type="NCBI Taxonomy" id="35804"/>
    <lineage>
        <taxon>Bacteria</taxon>
        <taxon>Pseudomonadati</taxon>
        <taxon>Pseudomonadota</taxon>
        <taxon>Alphaproteobacteria</taxon>
        <taxon>Rhodobacterales</taxon>
        <taxon>Paracoccaceae</taxon>
        <taxon>Rhodovulum</taxon>
    </lineage>
</organism>
<gene>
    <name evidence="2" type="ORF">EV656_104177</name>
</gene>
<protein>
    <submittedName>
        <fullName evidence="2">Nucleotide-binding universal stress UspA family protein</fullName>
    </submittedName>
</protein>
<feature type="domain" description="UspA" evidence="1">
    <location>
        <begin position="1"/>
        <end position="137"/>
    </location>
</feature>
<dbReference type="InterPro" id="IPR006016">
    <property type="entry name" value="UspA"/>
</dbReference>
<name>A0A4R2NPF7_RHOAD</name>
<accession>A0A4R2NPF7</accession>
<dbReference type="RefSeq" id="WP_132602284.1">
    <property type="nucleotide sequence ID" value="NZ_NRRP01000002.1"/>
</dbReference>
<dbReference type="OrthoDB" id="9792500at2"/>
<dbReference type="SUPFAM" id="SSF52402">
    <property type="entry name" value="Adenine nucleotide alpha hydrolases-like"/>
    <property type="match status" value="1"/>
</dbReference>
<dbReference type="CDD" id="cd00293">
    <property type="entry name" value="USP-like"/>
    <property type="match status" value="1"/>
</dbReference>
<dbReference type="AlphaFoldDB" id="A0A4R2NPF7"/>
<dbReference type="EMBL" id="SLXL01000004">
    <property type="protein sequence ID" value="TCP23204.1"/>
    <property type="molecule type" value="Genomic_DNA"/>
</dbReference>
<dbReference type="Pfam" id="PF00582">
    <property type="entry name" value="Usp"/>
    <property type="match status" value="1"/>
</dbReference>
<evidence type="ECO:0000259" key="1">
    <source>
        <dbReference type="Pfam" id="PF00582"/>
    </source>
</evidence>
<dbReference type="InterPro" id="IPR014729">
    <property type="entry name" value="Rossmann-like_a/b/a_fold"/>
</dbReference>